<dbReference type="Pfam" id="PF05045">
    <property type="entry name" value="RgpF"/>
    <property type="match status" value="1"/>
</dbReference>
<name>A0A5M8Q6W9_9MICO</name>
<accession>A0A5M8Q6W9</accession>
<sequence length="615" mass="69051">MPNVLFYLVYDKAGHVGDFIPHHLQAVRDHYEHIFVVSNSPLSAEGRSTLEAVADTVWERENVGFDVMAYRDAMREFGWDRLAGYDELTLMNYTFYGPIGSYQPMLERMAATECDFWGVTDHGPAVSSLAATGTLKRHLQTHWITVRRSMHQSPAWREYWDGMPPIESYEDSIGQHEGRFTDHFESKGFRSATAFPEADYPVAHPIFDMITEMVDDGLPIIKRRLFFHDPLYHDERAIRAGRVIERMRDKGFPMRLLWEDQARTAQPRALHANLAMLDIHPDVDLGGADPSTLRVGVLAHVYYDDLIDELLDRADTIPGGYRLIATTSDDAKRERILERLAARGRTGDDVRVLPSNRGRDISAFLLGCRDVLLGDEFDVIVKLHSKRSPQDGYTKGTFFKDHLLLNLLGSPGYTANVLRGFAADDTLGMVFPPMIHMGYPTMGNAWFTNRAPAQRLAKRLGIDVEFDDLSPLAPYGSMFIARPAALRPLLDADFAWDDFPTEGGYSDGGLTHVVERLFGYAAFSRGYQVRTVMGTRQAAESHTMLEYKLDAISAGIPGAPEEQIARVRANSGIDLVAALKLSVLGRSPRLAKALVPAYAAMRGGYRNARRVLKRR</sequence>
<keyword evidence="2" id="KW-1185">Reference proteome</keyword>
<comment type="caution">
    <text evidence="1">The sequence shown here is derived from an EMBL/GenBank/DDBJ whole genome shotgun (WGS) entry which is preliminary data.</text>
</comment>
<evidence type="ECO:0000313" key="2">
    <source>
        <dbReference type="Proteomes" id="UP000323221"/>
    </source>
</evidence>
<dbReference type="AlphaFoldDB" id="A0A5M8Q6W9"/>
<organism evidence="1 2">
    <name type="scientific">Agrococcus sediminis</name>
    <dbReference type="NCBI Taxonomy" id="2599924"/>
    <lineage>
        <taxon>Bacteria</taxon>
        <taxon>Bacillati</taxon>
        <taxon>Actinomycetota</taxon>
        <taxon>Actinomycetes</taxon>
        <taxon>Micrococcales</taxon>
        <taxon>Microbacteriaceae</taxon>
        <taxon>Agrococcus</taxon>
    </lineage>
</organism>
<dbReference type="EMBL" id="VOIR01000017">
    <property type="protein sequence ID" value="KAA6430848.1"/>
    <property type="molecule type" value="Genomic_DNA"/>
</dbReference>
<proteinExistence type="predicted"/>
<protein>
    <submittedName>
        <fullName evidence="1">Rhamnan synthesis protein F</fullName>
    </submittedName>
</protein>
<evidence type="ECO:0000313" key="1">
    <source>
        <dbReference type="EMBL" id="KAA6430848.1"/>
    </source>
</evidence>
<reference evidence="1 2" key="1">
    <citation type="submission" date="2019-08" db="EMBL/GenBank/DDBJ databases">
        <title>Agrococcus lahaulensis sp. nov., isolated from a cold desert of the Indian Himalayas.</title>
        <authorList>
            <person name="Qu J.H."/>
        </authorList>
    </citation>
    <scope>NUCLEOTIDE SEQUENCE [LARGE SCALE GENOMIC DNA]</scope>
    <source>
        <strain evidence="1 2">NS18</strain>
    </source>
</reference>
<dbReference type="RefSeq" id="WP_146357799.1">
    <property type="nucleotide sequence ID" value="NZ_JBFBFL010000015.1"/>
</dbReference>
<dbReference type="OrthoDB" id="9815339at2"/>
<dbReference type="Proteomes" id="UP000323221">
    <property type="component" value="Unassembled WGS sequence"/>
</dbReference>
<gene>
    <name evidence="1" type="ORF">FQ330_11770</name>
</gene>
<dbReference type="InterPro" id="IPR007739">
    <property type="entry name" value="RgpF"/>
</dbReference>